<comment type="caution">
    <text evidence="9">The sequence shown here is derived from an EMBL/GenBank/DDBJ whole genome shotgun (WGS) entry which is preliminary data.</text>
</comment>
<evidence type="ECO:0000256" key="7">
    <source>
        <dbReference type="SAM" id="Phobius"/>
    </source>
</evidence>
<dbReference type="EMBL" id="JARKIF010000009">
    <property type="protein sequence ID" value="KAJ7630779.1"/>
    <property type="molecule type" value="Genomic_DNA"/>
</dbReference>
<evidence type="ECO:0000313" key="10">
    <source>
        <dbReference type="Proteomes" id="UP001221142"/>
    </source>
</evidence>
<feature type="region of interest" description="Disordered" evidence="6">
    <location>
        <begin position="391"/>
        <end position="417"/>
    </location>
</feature>
<protein>
    <submittedName>
        <fullName evidence="9">Ima1 N-terminal domain-containing protein</fullName>
    </submittedName>
</protein>
<dbReference type="GO" id="GO:0044732">
    <property type="term" value="C:mitotic spindle pole body"/>
    <property type="evidence" value="ECO:0007669"/>
    <property type="project" value="TreeGrafter"/>
</dbReference>
<dbReference type="Proteomes" id="UP001221142">
    <property type="component" value="Unassembled WGS sequence"/>
</dbReference>
<organism evidence="9 10">
    <name type="scientific">Roridomyces roridus</name>
    <dbReference type="NCBI Taxonomy" id="1738132"/>
    <lineage>
        <taxon>Eukaryota</taxon>
        <taxon>Fungi</taxon>
        <taxon>Dikarya</taxon>
        <taxon>Basidiomycota</taxon>
        <taxon>Agaricomycotina</taxon>
        <taxon>Agaricomycetes</taxon>
        <taxon>Agaricomycetidae</taxon>
        <taxon>Agaricales</taxon>
        <taxon>Marasmiineae</taxon>
        <taxon>Mycenaceae</taxon>
        <taxon>Roridomyces</taxon>
    </lineage>
</organism>
<keyword evidence="2 7" id="KW-0812">Transmembrane</keyword>
<dbReference type="AlphaFoldDB" id="A0AAD7BUB5"/>
<name>A0AAD7BUB5_9AGAR</name>
<evidence type="ECO:0000256" key="1">
    <source>
        <dbReference type="ARBA" id="ARBA00004473"/>
    </source>
</evidence>
<evidence type="ECO:0000256" key="4">
    <source>
        <dbReference type="ARBA" id="ARBA00023136"/>
    </source>
</evidence>
<evidence type="ECO:0000256" key="6">
    <source>
        <dbReference type="SAM" id="MobiDB-lite"/>
    </source>
</evidence>
<dbReference type="InterPro" id="IPR018617">
    <property type="entry name" value="Ima1_N"/>
</dbReference>
<dbReference type="GO" id="GO:0005637">
    <property type="term" value="C:nuclear inner membrane"/>
    <property type="evidence" value="ECO:0007669"/>
    <property type="project" value="UniProtKB-SubCell"/>
</dbReference>
<dbReference type="Pfam" id="PF09779">
    <property type="entry name" value="Ima1_N"/>
    <property type="match status" value="1"/>
</dbReference>
<evidence type="ECO:0000256" key="5">
    <source>
        <dbReference type="ARBA" id="ARBA00023242"/>
    </source>
</evidence>
<keyword evidence="10" id="KW-1185">Reference proteome</keyword>
<feature type="transmembrane region" description="Helical" evidence="7">
    <location>
        <begin position="187"/>
        <end position="208"/>
    </location>
</feature>
<dbReference type="InterPro" id="IPR042321">
    <property type="entry name" value="Ima1"/>
</dbReference>
<keyword evidence="5" id="KW-0539">Nucleus</keyword>
<keyword evidence="3 7" id="KW-1133">Transmembrane helix</keyword>
<keyword evidence="4 7" id="KW-0472">Membrane</keyword>
<proteinExistence type="predicted"/>
<dbReference type="PANTHER" id="PTHR28538">
    <property type="entry name" value="INTEGRAL INNER NUCLEAR MEMBRANE PROTEIN IMA1"/>
    <property type="match status" value="1"/>
</dbReference>
<evidence type="ECO:0000256" key="2">
    <source>
        <dbReference type="ARBA" id="ARBA00022692"/>
    </source>
</evidence>
<evidence type="ECO:0000313" key="9">
    <source>
        <dbReference type="EMBL" id="KAJ7630779.1"/>
    </source>
</evidence>
<feature type="transmembrane region" description="Helical" evidence="7">
    <location>
        <begin position="260"/>
        <end position="280"/>
    </location>
</feature>
<reference evidence="9" key="1">
    <citation type="submission" date="2023-03" db="EMBL/GenBank/DDBJ databases">
        <title>Massive genome expansion in bonnet fungi (Mycena s.s.) driven by repeated elements and novel gene families across ecological guilds.</title>
        <authorList>
            <consortium name="Lawrence Berkeley National Laboratory"/>
            <person name="Harder C.B."/>
            <person name="Miyauchi S."/>
            <person name="Viragh M."/>
            <person name="Kuo A."/>
            <person name="Thoen E."/>
            <person name="Andreopoulos B."/>
            <person name="Lu D."/>
            <person name="Skrede I."/>
            <person name="Drula E."/>
            <person name="Henrissat B."/>
            <person name="Morin E."/>
            <person name="Kohler A."/>
            <person name="Barry K."/>
            <person name="LaButti K."/>
            <person name="Morin E."/>
            <person name="Salamov A."/>
            <person name="Lipzen A."/>
            <person name="Mereny Z."/>
            <person name="Hegedus B."/>
            <person name="Baldrian P."/>
            <person name="Stursova M."/>
            <person name="Weitz H."/>
            <person name="Taylor A."/>
            <person name="Grigoriev I.V."/>
            <person name="Nagy L.G."/>
            <person name="Martin F."/>
            <person name="Kauserud H."/>
        </authorList>
    </citation>
    <scope>NUCLEOTIDE SEQUENCE</scope>
    <source>
        <strain evidence="9">9284</strain>
    </source>
</reference>
<feature type="region of interest" description="Disordered" evidence="6">
    <location>
        <begin position="333"/>
        <end position="359"/>
    </location>
</feature>
<accession>A0AAD7BUB5</accession>
<sequence length="503" mass="56628">MLRHRNSNTTCFFCNSAIHAPDPRNFRVRCRSCGCQNHMVDGSIVSDDPAMYDEKLNSGTFSTPRNDSIPSMYARGVFCHTCETNQRLLVNLLANYLPPSGSPDSDERLRTLDEYRESLLLRYPPVCETCQPAVQEEIERKNSMARSQALGGWLNQTKGKARKRQVSLTLEETNKFRLEMLAWRIRGCLWVATALLSISGSASALLGYKPFSWLSFMMPGLPLIALVSLLWSAWDPTYSTFRSARIQGRDVRVQGKRKHIMLQMSSWTCRLVTSILLATFWLGRADYLQLSQFPSTRSRIYFSVSCTIELFAALMSLFVLRVQHPPSIRLINTTTHKTDLSRSRSQTPVPTHPNPPEPAHDLLAGLSFSSKPVIAPQGPVFGLPSMLSSSTAPADHSEADEMDVDWTPSDPKGKSKTADTLWLRPQRFFPPEAPTGLEGLFERTRIVDDVPMTDAPPVASTARWNWWWIYASSLLPLVALAYKAWASTRIREVPETFHPASET</sequence>
<feature type="transmembrane region" description="Helical" evidence="7">
    <location>
        <begin position="300"/>
        <end position="320"/>
    </location>
</feature>
<dbReference type="GO" id="GO:0034992">
    <property type="term" value="C:microtubule organizing center attachment site"/>
    <property type="evidence" value="ECO:0007669"/>
    <property type="project" value="TreeGrafter"/>
</dbReference>
<gene>
    <name evidence="9" type="ORF">FB45DRAFT_833530</name>
</gene>
<comment type="subcellular location">
    <subcellularLocation>
        <location evidence="1">Nucleus inner membrane</location>
        <topology evidence="1">Multi-pass membrane protein</topology>
    </subcellularLocation>
</comment>
<dbReference type="PANTHER" id="PTHR28538:SF1">
    <property type="entry name" value="INTEGRAL INNER NUCLEAR MEMBRANE PROTEIN IMA1"/>
    <property type="match status" value="1"/>
</dbReference>
<evidence type="ECO:0000259" key="8">
    <source>
        <dbReference type="Pfam" id="PF09779"/>
    </source>
</evidence>
<dbReference type="GO" id="GO:0034506">
    <property type="term" value="C:chromosome, centromeric core domain"/>
    <property type="evidence" value="ECO:0007669"/>
    <property type="project" value="TreeGrafter"/>
</dbReference>
<feature type="domain" description="Ima1 N-terminal" evidence="8">
    <location>
        <begin position="10"/>
        <end position="134"/>
    </location>
</feature>
<dbReference type="GO" id="GO:0071765">
    <property type="term" value="P:nuclear inner membrane organization"/>
    <property type="evidence" value="ECO:0007669"/>
    <property type="project" value="InterPro"/>
</dbReference>
<evidence type="ECO:0000256" key="3">
    <source>
        <dbReference type="ARBA" id="ARBA00022989"/>
    </source>
</evidence>
<feature type="transmembrane region" description="Helical" evidence="7">
    <location>
        <begin position="220"/>
        <end position="239"/>
    </location>
</feature>